<dbReference type="GO" id="GO:0048046">
    <property type="term" value="C:apoplast"/>
    <property type="evidence" value="ECO:0007669"/>
    <property type="project" value="UniProtKB-SubCell"/>
</dbReference>
<proteinExistence type="inferred from homology"/>
<organism evidence="5 6">
    <name type="scientific">Rhynchospora tenuis</name>
    <dbReference type="NCBI Taxonomy" id="198213"/>
    <lineage>
        <taxon>Eukaryota</taxon>
        <taxon>Viridiplantae</taxon>
        <taxon>Streptophyta</taxon>
        <taxon>Embryophyta</taxon>
        <taxon>Tracheophyta</taxon>
        <taxon>Spermatophyta</taxon>
        <taxon>Magnoliopsida</taxon>
        <taxon>Liliopsida</taxon>
        <taxon>Poales</taxon>
        <taxon>Cyperaceae</taxon>
        <taxon>Cyperoideae</taxon>
        <taxon>Rhynchosporeae</taxon>
        <taxon>Rhynchospora</taxon>
    </lineage>
</organism>
<gene>
    <name evidence="5" type="ORF">LUZ61_001143</name>
</gene>
<reference evidence="5 6" key="1">
    <citation type="journal article" date="2022" name="Cell">
        <title>Repeat-based holocentromeres influence genome architecture and karyotype evolution.</title>
        <authorList>
            <person name="Hofstatter P.G."/>
            <person name="Thangavel G."/>
            <person name="Lux T."/>
            <person name="Neumann P."/>
            <person name="Vondrak T."/>
            <person name="Novak P."/>
            <person name="Zhang M."/>
            <person name="Costa L."/>
            <person name="Castellani M."/>
            <person name="Scott A."/>
            <person name="Toegelov H."/>
            <person name="Fuchs J."/>
            <person name="Mata-Sucre Y."/>
            <person name="Dias Y."/>
            <person name="Vanzela A.L.L."/>
            <person name="Huettel B."/>
            <person name="Almeida C.C.S."/>
            <person name="Simkova H."/>
            <person name="Souza G."/>
            <person name="Pedrosa-Harand A."/>
            <person name="Macas J."/>
            <person name="Mayer K.F.X."/>
            <person name="Houben A."/>
            <person name="Marques A."/>
        </authorList>
    </citation>
    <scope>NUCLEOTIDE SEQUENCE [LARGE SCALE GENOMIC DNA]</scope>
    <source>
        <strain evidence="5">RhyTen1mFocal</strain>
    </source>
</reference>
<dbReference type="EMBL" id="JAMRDG010000001">
    <property type="protein sequence ID" value="KAJ3697438.1"/>
    <property type="molecule type" value="Genomic_DNA"/>
</dbReference>
<sequence>MYTNALGKKETYLHFFFHEILSGEYATVLEAVNPSNSSSLTFGTILVIDDMLKDGQDENSSLIGRAQGLNAVVGKADGAIGSMLNFVFTEGKYNGSTLAIYGRFTLGTTIERPIIGDWAVLDGDRLRSCHPGQIISYQVCL</sequence>
<dbReference type="Proteomes" id="UP001210211">
    <property type="component" value="Unassembled WGS sequence"/>
</dbReference>
<comment type="similarity">
    <text evidence="1 4">Belongs to the plant dirigent protein family.</text>
</comment>
<name>A0AAD6EQF7_9POAL</name>
<evidence type="ECO:0000313" key="5">
    <source>
        <dbReference type="EMBL" id="KAJ3697438.1"/>
    </source>
</evidence>
<comment type="subcellular location">
    <subcellularLocation>
        <location evidence="4">Secreted</location>
        <location evidence="4">Extracellular space</location>
        <location evidence="4">Apoplast</location>
    </subcellularLocation>
</comment>
<dbReference type="AlphaFoldDB" id="A0AAD6EQF7"/>
<comment type="caution">
    <text evidence="5">The sequence shown here is derived from an EMBL/GenBank/DDBJ whole genome shotgun (WGS) entry which is preliminary data.</text>
</comment>
<evidence type="ECO:0000256" key="1">
    <source>
        <dbReference type="ARBA" id="ARBA00010746"/>
    </source>
</evidence>
<comment type="subunit">
    <text evidence="2 4">Homodimer.</text>
</comment>
<keyword evidence="3 4" id="KW-0964">Secreted</keyword>
<dbReference type="Pfam" id="PF03018">
    <property type="entry name" value="Dirigent"/>
    <property type="match status" value="1"/>
</dbReference>
<evidence type="ECO:0000256" key="3">
    <source>
        <dbReference type="ARBA" id="ARBA00022525"/>
    </source>
</evidence>
<accession>A0AAD6EQF7</accession>
<protein>
    <recommendedName>
        <fullName evidence="4">Dirigent protein</fullName>
    </recommendedName>
</protein>
<dbReference type="PANTHER" id="PTHR21495">
    <property type="entry name" value="NUCLEOPORIN-RELATED"/>
    <property type="match status" value="1"/>
</dbReference>
<dbReference type="GO" id="GO:0009699">
    <property type="term" value="P:phenylpropanoid biosynthetic process"/>
    <property type="evidence" value="ECO:0007669"/>
    <property type="project" value="UniProtKB-ARBA"/>
</dbReference>
<keyword evidence="6" id="KW-1185">Reference proteome</keyword>
<comment type="function">
    <text evidence="4">Dirigent proteins impart stereoselectivity on the phenoxy radical-coupling reaction, yielding optically active lignans from two molecules of coniferyl alcohol in the biosynthesis of lignans, flavonolignans, and alkaloids and thus plays a central role in plant secondary metabolism.</text>
</comment>
<evidence type="ECO:0000256" key="2">
    <source>
        <dbReference type="ARBA" id="ARBA00011738"/>
    </source>
</evidence>
<dbReference type="InterPro" id="IPR044859">
    <property type="entry name" value="Allene_oxi_cyc_Dirigent"/>
</dbReference>
<dbReference type="Gene3D" id="2.40.480.10">
    <property type="entry name" value="Allene oxide cyclase-like"/>
    <property type="match status" value="1"/>
</dbReference>
<keyword evidence="4" id="KW-0052">Apoplast</keyword>
<evidence type="ECO:0000313" key="6">
    <source>
        <dbReference type="Proteomes" id="UP001210211"/>
    </source>
</evidence>
<evidence type="ECO:0000256" key="4">
    <source>
        <dbReference type="RuleBase" id="RU363099"/>
    </source>
</evidence>
<dbReference type="InterPro" id="IPR004265">
    <property type="entry name" value="Dirigent"/>
</dbReference>